<evidence type="ECO:0000256" key="2">
    <source>
        <dbReference type="ARBA" id="ARBA00023274"/>
    </source>
</evidence>
<dbReference type="Proteomes" id="UP000283090">
    <property type="component" value="Unassembled WGS sequence"/>
</dbReference>
<dbReference type="GeneID" id="93583589"/>
<organism evidence="6 7">
    <name type="scientific">Arthrobotrys flagrans</name>
    <name type="common">Nematode-trapping fungus</name>
    <name type="synonym">Trichothecium flagrans</name>
    <dbReference type="NCBI Taxonomy" id="97331"/>
    <lineage>
        <taxon>Eukaryota</taxon>
        <taxon>Fungi</taxon>
        <taxon>Dikarya</taxon>
        <taxon>Ascomycota</taxon>
        <taxon>Pezizomycotina</taxon>
        <taxon>Orbiliomycetes</taxon>
        <taxon>Orbiliales</taxon>
        <taxon>Orbiliaceae</taxon>
        <taxon>Arthrobotrys</taxon>
    </lineage>
</organism>
<comment type="subunit">
    <text evidence="4">Component of the large ribosomal subunit.</text>
</comment>
<dbReference type="GO" id="GO:0006412">
    <property type="term" value="P:translation"/>
    <property type="evidence" value="ECO:0007669"/>
    <property type="project" value="InterPro"/>
</dbReference>
<proteinExistence type="inferred from homology"/>
<dbReference type="AlphaFoldDB" id="A0A437AGP3"/>
<name>A0A437AGP3_ARTFL</name>
<keyword evidence="1 4" id="KW-0689">Ribosomal protein</keyword>
<evidence type="ECO:0000256" key="3">
    <source>
        <dbReference type="ARBA" id="ARBA00043969"/>
    </source>
</evidence>
<comment type="caution">
    <text evidence="6">The sequence shown here is derived from an EMBL/GenBank/DDBJ whole genome shotgun (WGS) entry which is preliminary data.</text>
</comment>
<keyword evidence="2 4" id="KW-0687">Ribonucleoprotein</keyword>
<evidence type="ECO:0000313" key="7">
    <source>
        <dbReference type="Proteomes" id="UP000283090"/>
    </source>
</evidence>
<dbReference type="GO" id="GO:1990904">
    <property type="term" value="C:ribonucleoprotein complex"/>
    <property type="evidence" value="ECO:0007669"/>
    <property type="project" value="UniProtKB-KW"/>
</dbReference>
<feature type="compositionally biased region" description="Basic residues" evidence="5">
    <location>
        <begin position="124"/>
        <end position="146"/>
    </location>
</feature>
<sequence>MVEGMIRGEGEIRSMDNESSYAYAHELQMNVFKRIELVDRFPILIPIASSLSLSSQTSSPRIVGISVVSRDVGLNRNFLAFFPQQAEPTTLLAITSPALALSLSLTHNLSPTNQPHHSTDKMRAKWRKKRVRRLKRKRRKTRARSK</sequence>
<protein>
    <recommendedName>
        <fullName evidence="4">60S ribosomal protein L41</fullName>
    </recommendedName>
</protein>
<accession>A0A437AGP3</accession>
<dbReference type="VEuPathDB" id="FungiDB:DFL_001278"/>
<feature type="region of interest" description="Disordered" evidence="5">
    <location>
        <begin position="108"/>
        <end position="146"/>
    </location>
</feature>
<comment type="similarity">
    <text evidence="3 4">Belongs to the eukaryotic ribosomal protein eS32 family.</text>
</comment>
<dbReference type="Pfam" id="PF05162">
    <property type="entry name" value="Ribosomal_L41"/>
    <property type="match status" value="1"/>
</dbReference>
<evidence type="ECO:0000256" key="1">
    <source>
        <dbReference type="ARBA" id="ARBA00022980"/>
    </source>
</evidence>
<dbReference type="GO" id="GO:0003735">
    <property type="term" value="F:structural constituent of ribosome"/>
    <property type="evidence" value="ECO:0007669"/>
    <property type="project" value="UniProtKB-UniRule"/>
</dbReference>
<evidence type="ECO:0000313" key="6">
    <source>
        <dbReference type="EMBL" id="RVD90304.1"/>
    </source>
</evidence>
<dbReference type="InterPro" id="IPR007836">
    <property type="entry name" value="Ribosomal_eS32"/>
</dbReference>
<evidence type="ECO:0000256" key="4">
    <source>
        <dbReference type="RuleBase" id="RU368055"/>
    </source>
</evidence>
<evidence type="ECO:0000256" key="5">
    <source>
        <dbReference type="SAM" id="MobiDB-lite"/>
    </source>
</evidence>
<keyword evidence="7" id="KW-1185">Reference proteome</keyword>
<dbReference type="RefSeq" id="XP_067495848.1">
    <property type="nucleotide sequence ID" value="XM_067629870.1"/>
</dbReference>
<gene>
    <name evidence="6" type="ORF">DFL_001278</name>
</gene>
<dbReference type="EMBL" id="SAEB01000001">
    <property type="protein sequence ID" value="RVD90304.1"/>
    <property type="molecule type" value="Genomic_DNA"/>
</dbReference>
<dbReference type="GO" id="GO:0005840">
    <property type="term" value="C:ribosome"/>
    <property type="evidence" value="ECO:0007669"/>
    <property type="project" value="UniProtKB-KW"/>
</dbReference>
<reference evidence="6 7" key="1">
    <citation type="submission" date="2019-01" db="EMBL/GenBank/DDBJ databases">
        <title>Intercellular communication is required for trap formation in the nematode-trapping fungus Duddingtonia flagrans.</title>
        <authorList>
            <person name="Youssar L."/>
            <person name="Wernet V."/>
            <person name="Hensel N."/>
            <person name="Hildebrandt H.-G."/>
            <person name="Fischer R."/>
        </authorList>
    </citation>
    <scope>NUCLEOTIDE SEQUENCE [LARGE SCALE GENOMIC DNA]</scope>
    <source>
        <strain evidence="6 7">CBS H-5679</strain>
    </source>
</reference>